<dbReference type="STRING" id="246199.CUS_5887"/>
<proteinExistence type="predicted"/>
<evidence type="ECO:0000313" key="2">
    <source>
        <dbReference type="EMBL" id="EGC03078.1"/>
    </source>
</evidence>
<name>E9SCH4_RUMAL</name>
<protein>
    <submittedName>
        <fullName evidence="2">Uncharacterized protein</fullName>
    </submittedName>
</protein>
<sequence length="80" mass="8728">MCTRLYLLTYMTEKTKSVFPAAICHTAIDSVMNIPVTAAVSRDALTDNSLWVGIILMGLVPTLLTCILLTARLTARKTAE</sequence>
<evidence type="ECO:0000313" key="3">
    <source>
        <dbReference type="Proteomes" id="UP000004259"/>
    </source>
</evidence>
<keyword evidence="1" id="KW-0472">Membrane</keyword>
<dbReference type="EMBL" id="ADKM02000080">
    <property type="protein sequence ID" value="EGC03078.1"/>
    <property type="molecule type" value="Genomic_DNA"/>
</dbReference>
<keyword evidence="1" id="KW-1133">Transmembrane helix</keyword>
<keyword evidence="3" id="KW-1185">Reference proteome</keyword>
<evidence type="ECO:0000256" key="1">
    <source>
        <dbReference type="SAM" id="Phobius"/>
    </source>
</evidence>
<reference evidence="2 3" key="1">
    <citation type="submission" date="2011-02" db="EMBL/GenBank/DDBJ databases">
        <authorList>
            <person name="Nelson K.E."/>
            <person name="Sutton G."/>
            <person name="Torralba M."/>
            <person name="Durkin S."/>
            <person name="Harkins D."/>
            <person name="Montgomery R."/>
            <person name="Ziemer C."/>
            <person name="Klaassens E."/>
            <person name="Ocuiv P."/>
            <person name="Morrison M."/>
        </authorList>
    </citation>
    <scope>NUCLEOTIDE SEQUENCE [LARGE SCALE GENOMIC DNA]</scope>
    <source>
        <strain evidence="2 3">8</strain>
    </source>
</reference>
<dbReference type="eggNOG" id="COG1266">
    <property type="taxonomic scope" value="Bacteria"/>
</dbReference>
<dbReference type="RefSeq" id="WP_002849805.1">
    <property type="nucleotide sequence ID" value="NZ_ADKM02000080.1"/>
</dbReference>
<gene>
    <name evidence="2" type="ORF">CUS_5887</name>
</gene>
<accession>E9SCH4</accession>
<comment type="caution">
    <text evidence="2">The sequence shown here is derived from an EMBL/GenBank/DDBJ whole genome shotgun (WGS) entry which is preliminary data.</text>
</comment>
<dbReference type="Proteomes" id="UP000004259">
    <property type="component" value="Unassembled WGS sequence"/>
</dbReference>
<dbReference type="AlphaFoldDB" id="E9SCH4"/>
<keyword evidence="1" id="KW-0812">Transmembrane</keyword>
<feature type="transmembrane region" description="Helical" evidence="1">
    <location>
        <begin position="50"/>
        <end position="71"/>
    </location>
</feature>
<organism evidence="2 3">
    <name type="scientific">Ruminococcus albus 8</name>
    <dbReference type="NCBI Taxonomy" id="246199"/>
    <lineage>
        <taxon>Bacteria</taxon>
        <taxon>Bacillati</taxon>
        <taxon>Bacillota</taxon>
        <taxon>Clostridia</taxon>
        <taxon>Eubacteriales</taxon>
        <taxon>Oscillospiraceae</taxon>
        <taxon>Ruminococcus</taxon>
    </lineage>
</organism>